<evidence type="ECO:0000313" key="2">
    <source>
        <dbReference type="EMBL" id="MBT0959081.1"/>
    </source>
</evidence>
<proteinExistence type="predicted"/>
<dbReference type="CDD" id="cd08565">
    <property type="entry name" value="GDPD_pAtGDE_like"/>
    <property type="match status" value="1"/>
</dbReference>
<dbReference type="Proteomes" id="UP001315686">
    <property type="component" value="Unassembled WGS sequence"/>
</dbReference>
<dbReference type="RefSeq" id="WP_327795288.1">
    <property type="nucleotide sequence ID" value="NZ_JADQAZ010000003.1"/>
</dbReference>
<comment type="caution">
    <text evidence="2">The sequence shown here is derived from an EMBL/GenBank/DDBJ whole genome shotgun (WGS) entry which is preliminary data.</text>
</comment>
<organism evidence="2 3">
    <name type="scientific">Harenicola maris</name>
    <dbReference type="NCBI Taxonomy" id="2841044"/>
    <lineage>
        <taxon>Bacteria</taxon>
        <taxon>Pseudomonadati</taxon>
        <taxon>Pseudomonadota</taxon>
        <taxon>Alphaproteobacteria</taxon>
        <taxon>Rhodobacterales</taxon>
        <taxon>Paracoccaceae</taxon>
        <taxon>Harenicola</taxon>
    </lineage>
</organism>
<reference evidence="2 3" key="1">
    <citation type="journal article" date="2021" name="Arch. Microbiol.">
        <title>Harenicola maris gen. nov., sp. nov. isolated from the Sea of Japan shallow sediments.</title>
        <authorList>
            <person name="Romanenko L.A."/>
            <person name="Kurilenko V.V."/>
            <person name="Chernysheva N.Y."/>
            <person name="Tekutyeva L.A."/>
            <person name="Velansky P.V."/>
            <person name="Svetashev V.I."/>
            <person name="Isaeva M.P."/>
        </authorList>
    </citation>
    <scope>NUCLEOTIDE SEQUENCE [LARGE SCALE GENOMIC DNA]</scope>
    <source>
        <strain evidence="2 3">KMM 3653</strain>
    </source>
</reference>
<dbReference type="PROSITE" id="PS51704">
    <property type="entry name" value="GP_PDE"/>
    <property type="match status" value="1"/>
</dbReference>
<sequence length="249" mass="27282">MTRIASHRGGTLNFGDSTPTGFRATAALPLEEVEFDIHPSRDGAIMVHHDATLDRTTDSSGALIDRTEAEIRAASINYGVDEHPISLAELCGIYKDSAVTFRCEFKPDQNGMPYAGFVPKAIEELSRHGMLERTGFSSFMVANLEEIARHTSRPFLWLVSPPVQKQLGIKAMIELAQAHRIPEIGLNIDHTDAATMEQITKAGLDFGCWAAHSEAQITKALSLGVKVFTTDRPLLAIEVRKSFHKEAAA</sequence>
<dbReference type="AlphaFoldDB" id="A0AAP2G962"/>
<feature type="domain" description="GP-PDE" evidence="1">
    <location>
        <begin position="2"/>
        <end position="240"/>
    </location>
</feature>
<keyword evidence="3" id="KW-1185">Reference proteome</keyword>
<dbReference type="Pfam" id="PF03009">
    <property type="entry name" value="GDPD"/>
    <property type="match status" value="1"/>
</dbReference>
<name>A0AAP2G962_9RHOB</name>
<dbReference type="SUPFAM" id="SSF51695">
    <property type="entry name" value="PLC-like phosphodiesterases"/>
    <property type="match status" value="1"/>
</dbReference>
<accession>A0AAP2G962</accession>
<dbReference type="Gene3D" id="3.20.20.190">
    <property type="entry name" value="Phosphatidylinositol (PI) phosphodiesterase"/>
    <property type="match status" value="1"/>
</dbReference>
<evidence type="ECO:0000313" key="3">
    <source>
        <dbReference type="Proteomes" id="UP001315686"/>
    </source>
</evidence>
<dbReference type="GO" id="GO:0008081">
    <property type="term" value="F:phosphoric diester hydrolase activity"/>
    <property type="evidence" value="ECO:0007669"/>
    <property type="project" value="InterPro"/>
</dbReference>
<dbReference type="PANTHER" id="PTHR46211:SF14">
    <property type="entry name" value="GLYCEROPHOSPHODIESTER PHOSPHODIESTERASE"/>
    <property type="match status" value="1"/>
</dbReference>
<dbReference type="GO" id="GO:0006629">
    <property type="term" value="P:lipid metabolic process"/>
    <property type="evidence" value="ECO:0007669"/>
    <property type="project" value="InterPro"/>
</dbReference>
<dbReference type="InterPro" id="IPR017946">
    <property type="entry name" value="PLC-like_Pdiesterase_TIM-brl"/>
</dbReference>
<dbReference type="EMBL" id="JADQAZ010000003">
    <property type="protein sequence ID" value="MBT0959081.1"/>
    <property type="molecule type" value="Genomic_DNA"/>
</dbReference>
<dbReference type="PANTHER" id="PTHR46211">
    <property type="entry name" value="GLYCEROPHOSPHORYL DIESTER PHOSPHODIESTERASE"/>
    <property type="match status" value="1"/>
</dbReference>
<dbReference type="InterPro" id="IPR030395">
    <property type="entry name" value="GP_PDE_dom"/>
</dbReference>
<protein>
    <submittedName>
        <fullName evidence="2">Glycerophosphodiester phosphodiesterase</fullName>
    </submittedName>
</protein>
<evidence type="ECO:0000259" key="1">
    <source>
        <dbReference type="PROSITE" id="PS51704"/>
    </source>
</evidence>
<gene>
    <name evidence="2" type="ORF">IV417_16970</name>
</gene>